<evidence type="ECO:0000313" key="3">
    <source>
        <dbReference type="Proteomes" id="UP001148018"/>
    </source>
</evidence>
<feature type="compositionally biased region" description="Basic and acidic residues" evidence="1">
    <location>
        <begin position="1"/>
        <end position="14"/>
    </location>
</feature>
<organism evidence="2 3">
    <name type="scientific">Muraenolepis orangiensis</name>
    <name type="common">Patagonian moray cod</name>
    <dbReference type="NCBI Taxonomy" id="630683"/>
    <lineage>
        <taxon>Eukaryota</taxon>
        <taxon>Metazoa</taxon>
        <taxon>Chordata</taxon>
        <taxon>Craniata</taxon>
        <taxon>Vertebrata</taxon>
        <taxon>Euteleostomi</taxon>
        <taxon>Actinopterygii</taxon>
        <taxon>Neopterygii</taxon>
        <taxon>Teleostei</taxon>
        <taxon>Neoteleostei</taxon>
        <taxon>Acanthomorphata</taxon>
        <taxon>Zeiogadaria</taxon>
        <taxon>Gadariae</taxon>
        <taxon>Gadiformes</taxon>
        <taxon>Muraenolepidoidei</taxon>
        <taxon>Muraenolepididae</taxon>
        <taxon>Muraenolepis</taxon>
    </lineage>
</organism>
<reference evidence="2" key="1">
    <citation type="submission" date="2022-07" db="EMBL/GenBank/DDBJ databases">
        <title>Chromosome-level genome of Muraenolepis orangiensis.</title>
        <authorList>
            <person name="Kim J."/>
        </authorList>
    </citation>
    <scope>NUCLEOTIDE SEQUENCE</scope>
    <source>
        <strain evidence="2">KU_S4_2022</strain>
        <tissue evidence="2">Muscle</tissue>
    </source>
</reference>
<proteinExistence type="predicted"/>
<comment type="caution">
    <text evidence="2">The sequence shown here is derived from an EMBL/GenBank/DDBJ whole genome shotgun (WGS) entry which is preliminary data.</text>
</comment>
<gene>
    <name evidence="2" type="ORF">NHX12_011305</name>
</gene>
<feature type="compositionally biased region" description="Basic and acidic residues" evidence="1">
    <location>
        <begin position="46"/>
        <end position="67"/>
    </location>
</feature>
<dbReference type="AlphaFoldDB" id="A0A9Q0DFW3"/>
<feature type="region of interest" description="Disordered" evidence="1">
    <location>
        <begin position="1"/>
        <end position="67"/>
    </location>
</feature>
<protein>
    <submittedName>
        <fullName evidence="2">Uncharacterized protein</fullName>
    </submittedName>
</protein>
<dbReference type="Proteomes" id="UP001148018">
    <property type="component" value="Unassembled WGS sequence"/>
</dbReference>
<name>A0A9Q0DFW3_9TELE</name>
<dbReference type="EMBL" id="JANIIK010000116">
    <property type="protein sequence ID" value="KAJ3587708.1"/>
    <property type="molecule type" value="Genomic_DNA"/>
</dbReference>
<evidence type="ECO:0000256" key="1">
    <source>
        <dbReference type="SAM" id="MobiDB-lite"/>
    </source>
</evidence>
<feature type="compositionally biased region" description="Acidic residues" evidence="1">
    <location>
        <begin position="15"/>
        <end position="30"/>
    </location>
</feature>
<accession>A0A9Q0DFW3</accession>
<sequence length="67" mass="7858">MSSHCSESHSNEEREALEDDEEEQFSEYEDLTMSLKKRMRLTISQHQDEPVSSHPLDHPLDHSLDHP</sequence>
<evidence type="ECO:0000313" key="2">
    <source>
        <dbReference type="EMBL" id="KAJ3587708.1"/>
    </source>
</evidence>
<keyword evidence="3" id="KW-1185">Reference proteome</keyword>